<dbReference type="RefSeq" id="WP_146357176.1">
    <property type="nucleotide sequence ID" value="NZ_VOBR01000023.1"/>
</dbReference>
<dbReference type="InterPro" id="IPR011990">
    <property type="entry name" value="TPR-like_helical_dom_sf"/>
</dbReference>
<gene>
    <name evidence="1" type="ORF">FKR81_30680</name>
</gene>
<comment type="caution">
    <text evidence="1">The sequence shown here is derived from an EMBL/GenBank/DDBJ whole genome shotgun (WGS) entry which is preliminary data.</text>
</comment>
<organism evidence="1 2">
    <name type="scientific">Lentzea tibetensis</name>
    <dbReference type="NCBI Taxonomy" id="2591470"/>
    <lineage>
        <taxon>Bacteria</taxon>
        <taxon>Bacillati</taxon>
        <taxon>Actinomycetota</taxon>
        <taxon>Actinomycetes</taxon>
        <taxon>Pseudonocardiales</taxon>
        <taxon>Pseudonocardiaceae</taxon>
        <taxon>Lentzea</taxon>
    </lineage>
</organism>
<dbReference type="Proteomes" id="UP000316639">
    <property type="component" value="Unassembled WGS sequence"/>
</dbReference>
<dbReference type="AlphaFoldDB" id="A0A563ELX8"/>
<keyword evidence="2" id="KW-1185">Reference proteome</keyword>
<dbReference type="Gene3D" id="1.25.40.10">
    <property type="entry name" value="Tetratricopeptide repeat domain"/>
    <property type="match status" value="1"/>
</dbReference>
<reference evidence="1 2" key="1">
    <citation type="submission" date="2019-07" db="EMBL/GenBank/DDBJ databases">
        <title>Lentzea xizangensis sp. nov., isolated from Qinghai-Tibetan Plateau Soils.</title>
        <authorList>
            <person name="Huang J."/>
        </authorList>
    </citation>
    <scope>NUCLEOTIDE SEQUENCE [LARGE SCALE GENOMIC DNA]</scope>
    <source>
        <strain evidence="1 2">FXJ1.1311</strain>
    </source>
</reference>
<evidence type="ECO:0000313" key="2">
    <source>
        <dbReference type="Proteomes" id="UP000316639"/>
    </source>
</evidence>
<sequence length="142" mass="14898">MAPTEDGIPLLGTGDGDVALILRRVAEARELTDPDERAVRLYFLGRGLLDCGEDVCGDLECHEDGCDACHASVAAIEVLGEAMRLGSSHAAYDLGGVFIRDAGSPEELAAGIALVQRAAEAGLDDAKCLLAKVTRVNVRGYE</sequence>
<dbReference type="EMBL" id="VOBR01000023">
    <property type="protein sequence ID" value="TWP48032.1"/>
    <property type="molecule type" value="Genomic_DNA"/>
</dbReference>
<proteinExistence type="predicted"/>
<accession>A0A563ELX8</accession>
<name>A0A563ELX8_9PSEU</name>
<evidence type="ECO:0000313" key="1">
    <source>
        <dbReference type="EMBL" id="TWP48032.1"/>
    </source>
</evidence>
<protein>
    <submittedName>
        <fullName evidence="1">Uncharacterized protein</fullName>
    </submittedName>
</protein>